<name>A0ABT8A635_9PROT</name>
<evidence type="ECO:0000256" key="3">
    <source>
        <dbReference type="ARBA" id="ARBA00022964"/>
    </source>
</evidence>
<dbReference type="SUPFAM" id="SSF51197">
    <property type="entry name" value="Clavaminate synthase-like"/>
    <property type="match status" value="1"/>
</dbReference>
<dbReference type="Pfam" id="PF02668">
    <property type="entry name" value="TauD"/>
    <property type="match status" value="1"/>
</dbReference>
<accession>A0ABT8A635</accession>
<evidence type="ECO:0000256" key="1">
    <source>
        <dbReference type="ARBA" id="ARBA00005896"/>
    </source>
</evidence>
<keyword evidence="3 8" id="KW-0223">Dioxygenase</keyword>
<feature type="region of interest" description="Disordered" evidence="6">
    <location>
        <begin position="177"/>
        <end position="199"/>
    </location>
</feature>
<dbReference type="EC" id="1.14.11.-" evidence="8"/>
<evidence type="ECO:0000256" key="6">
    <source>
        <dbReference type="SAM" id="MobiDB-lite"/>
    </source>
</evidence>
<dbReference type="GO" id="GO:0051213">
    <property type="term" value="F:dioxygenase activity"/>
    <property type="evidence" value="ECO:0007669"/>
    <property type="project" value="UniProtKB-KW"/>
</dbReference>
<dbReference type="Proteomes" id="UP001529369">
    <property type="component" value="Unassembled WGS sequence"/>
</dbReference>
<dbReference type="InterPro" id="IPR003819">
    <property type="entry name" value="TauD/TfdA-like"/>
</dbReference>
<keyword evidence="4 8" id="KW-0560">Oxidoreductase</keyword>
<comment type="caution">
    <text evidence="8">The sequence shown here is derived from an EMBL/GenBank/DDBJ whole genome shotgun (WGS) entry which is preliminary data.</text>
</comment>
<evidence type="ECO:0000256" key="4">
    <source>
        <dbReference type="ARBA" id="ARBA00023002"/>
    </source>
</evidence>
<protein>
    <submittedName>
        <fullName evidence="8">TauD/TfdA family dioxygenase</fullName>
        <ecNumber evidence="8">1.14.11.-</ecNumber>
    </submittedName>
</protein>
<dbReference type="InterPro" id="IPR051323">
    <property type="entry name" value="AtsK-like"/>
</dbReference>
<comment type="similarity">
    <text evidence="1">Belongs to the TfdA dioxygenase family.</text>
</comment>
<organism evidence="8 9">
    <name type="scientific">Paeniroseomonas aquatica</name>
    <dbReference type="NCBI Taxonomy" id="373043"/>
    <lineage>
        <taxon>Bacteria</taxon>
        <taxon>Pseudomonadati</taxon>
        <taxon>Pseudomonadota</taxon>
        <taxon>Alphaproteobacteria</taxon>
        <taxon>Acetobacterales</taxon>
        <taxon>Acetobacteraceae</taxon>
        <taxon>Paeniroseomonas</taxon>
    </lineage>
</organism>
<evidence type="ECO:0000313" key="8">
    <source>
        <dbReference type="EMBL" id="MDN3565143.1"/>
    </source>
</evidence>
<dbReference type="RefSeq" id="WP_290316963.1">
    <property type="nucleotide sequence ID" value="NZ_JAUFPN010000135.1"/>
</dbReference>
<evidence type="ECO:0000256" key="2">
    <source>
        <dbReference type="ARBA" id="ARBA00022723"/>
    </source>
</evidence>
<dbReference type="PANTHER" id="PTHR30468">
    <property type="entry name" value="ALPHA-KETOGLUTARATE-DEPENDENT SULFONATE DIOXYGENASE"/>
    <property type="match status" value="1"/>
</dbReference>
<sequence length="288" mass="32114">MTTLAPVTVEVVPLSSGIGAEIRGVELSRLDDATFGAIKQAWLAHKVLRIRDQRIDDDALADFSRRFGPLDKAPITTSGKLYQPTRPEVTVISNIVMSGQAIGGLGSGESIWHTDMSYNDVPPDASVLYGIEVPEGHGDTWFCDMEQALAALPAALRERIAALRCKHDSTRNSAGELRAGFRESYTPEEQPGAVHPLVRTHPETGRKSLFLGRRRNAHIMGLPSAESQALLDELWAIVGRSEFNWVQQWKTGDLVIWDNRCVMHRRDEFDPALRRLMHRTQIQGTRPF</sequence>
<gene>
    <name evidence="8" type="ORF">QWZ14_12300</name>
</gene>
<dbReference type="InterPro" id="IPR042098">
    <property type="entry name" value="TauD-like_sf"/>
</dbReference>
<reference evidence="9" key="1">
    <citation type="journal article" date="2019" name="Int. J. Syst. Evol. Microbiol.">
        <title>The Global Catalogue of Microorganisms (GCM) 10K type strain sequencing project: providing services to taxonomists for standard genome sequencing and annotation.</title>
        <authorList>
            <consortium name="The Broad Institute Genomics Platform"/>
            <consortium name="The Broad Institute Genome Sequencing Center for Infectious Disease"/>
            <person name="Wu L."/>
            <person name="Ma J."/>
        </authorList>
    </citation>
    <scope>NUCLEOTIDE SEQUENCE [LARGE SCALE GENOMIC DNA]</scope>
    <source>
        <strain evidence="9">CECT 7131</strain>
    </source>
</reference>
<dbReference type="Gene3D" id="3.60.130.10">
    <property type="entry name" value="Clavaminate synthase-like"/>
    <property type="match status" value="1"/>
</dbReference>
<dbReference type="PANTHER" id="PTHR30468:SF1">
    <property type="entry name" value="ALPHA-KETOGLUTARATE-DEPENDENT SULFONATE DIOXYGENASE"/>
    <property type="match status" value="1"/>
</dbReference>
<keyword evidence="2" id="KW-0479">Metal-binding</keyword>
<keyword evidence="5" id="KW-0408">Iron</keyword>
<dbReference type="EMBL" id="JAUFPN010000135">
    <property type="protein sequence ID" value="MDN3565143.1"/>
    <property type="molecule type" value="Genomic_DNA"/>
</dbReference>
<proteinExistence type="inferred from homology"/>
<keyword evidence="9" id="KW-1185">Reference proteome</keyword>
<feature type="domain" description="TauD/TfdA-like" evidence="7">
    <location>
        <begin position="11"/>
        <end position="280"/>
    </location>
</feature>
<evidence type="ECO:0000259" key="7">
    <source>
        <dbReference type="Pfam" id="PF02668"/>
    </source>
</evidence>
<evidence type="ECO:0000313" key="9">
    <source>
        <dbReference type="Proteomes" id="UP001529369"/>
    </source>
</evidence>
<evidence type="ECO:0000256" key="5">
    <source>
        <dbReference type="ARBA" id="ARBA00023004"/>
    </source>
</evidence>